<evidence type="ECO:0000256" key="4">
    <source>
        <dbReference type="ARBA" id="ARBA00022840"/>
    </source>
</evidence>
<keyword evidence="13" id="KW-1185">Reference proteome</keyword>
<evidence type="ECO:0000256" key="1">
    <source>
        <dbReference type="ARBA" id="ARBA00022741"/>
    </source>
</evidence>
<dbReference type="PROSITE" id="PS51217">
    <property type="entry name" value="UVRD_HELICASE_CTER"/>
    <property type="match status" value="1"/>
</dbReference>
<name>A0A9P8Q6N5_WICPI</name>
<dbReference type="InterPro" id="IPR014016">
    <property type="entry name" value="UvrD-like_ATP-bd"/>
</dbReference>
<evidence type="ECO:0000313" key="13">
    <source>
        <dbReference type="Proteomes" id="UP000774326"/>
    </source>
</evidence>
<dbReference type="GO" id="GO:0003677">
    <property type="term" value="F:DNA binding"/>
    <property type="evidence" value="ECO:0007669"/>
    <property type="project" value="InterPro"/>
</dbReference>
<dbReference type="Pfam" id="PF00580">
    <property type="entry name" value="UvrD-helicase"/>
    <property type="match status" value="2"/>
</dbReference>
<dbReference type="PROSITE" id="PS51198">
    <property type="entry name" value="UVRD_HELICASE_ATP_BIND"/>
    <property type="match status" value="1"/>
</dbReference>
<evidence type="ECO:0000313" key="12">
    <source>
        <dbReference type="EMBL" id="KAH3683950.1"/>
    </source>
</evidence>
<dbReference type="InterPro" id="IPR027417">
    <property type="entry name" value="P-loop_NTPase"/>
</dbReference>
<dbReference type="OrthoDB" id="1470711at2759"/>
<evidence type="ECO:0000256" key="2">
    <source>
        <dbReference type="ARBA" id="ARBA00022801"/>
    </source>
</evidence>
<dbReference type="InterPro" id="IPR000212">
    <property type="entry name" value="DNA_helicase_UvrD/REP"/>
</dbReference>
<feature type="domain" description="UvrD-like helicase C-terminal" evidence="11">
    <location>
        <begin position="270"/>
        <end position="548"/>
    </location>
</feature>
<dbReference type="EC" id="5.6.2.4" evidence="7"/>
<dbReference type="Gene3D" id="3.40.50.300">
    <property type="entry name" value="P-loop containing nucleotide triphosphate hydrolases"/>
    <property type="match status" value="2"/>
</dbReference>
<keyword evidence="3 9" id="KW-0347">Helicase</keyword>
<keyword evidence="2 9" id="KW-0378">Hydrolase</keyword>
<feature type="domain" description="UvrD-like helicase ATP-binding" evidence="10">
    <location>
        <begin position="15"/>
        <end position="276"/>
    </location>
</feature>
<evidence type="ECO:0000259" key="10">
    <source>
        <dbReference type="PROSITE" id="PS51198"/>
    </source>
</evidence>
<comment type="catalytic activity">
    <reaction evidence="6">
        <text>Couples ATP hydrolysis with the unwinding of duplex DNA by translocating in the 3'-5' direction.</text>
        <dbReference type="EC" id="5.6.2.4"/>
    </reaction>
</comment>
<keyword evidence="1 9" id="KW-0547">Nucleotide-binding</keyword>
<dbReference type="GO" id="GO:0005634">
    <property type="term" value="C:nucleus"/>
    <property type="evidence" value="ECO:0007669"/>
    <property type="project" value="TreeGrafter"/>
</dbReference>
<dbReference type="PANTHER" id="PTHR11070">
    <property type="entry name" value="UVRD / RECB / PCRA DNA HELICASE FAMILY MEMBER"/>
    <property type="match status" value="1"/>
</dbReference>
<dbReference type="EMBL" id="JAEUBG010002847">
    <property type="protein sequence ID" value="KAH3683950.1"/>
    <property type="molecule type" value="Genomic_DNA"/>
</dbReference>
<dbReference type="AlphaFoldDB" id="A0A9P8Q6N5"/>
<dbReference type="PANTHER" id="PTHR11070:SF46">
    <property type="entry name" value="ATP-DEPENDENT DNA HELICASE HMI1, MITOCHONDRIAL"/>
    <property type="match status" value="1"/>
</dbReference>
<dbReference type="InterPro" id="IPR014017">
    <property type="entry name" value="DNA_helicase_UvrD-like_C"/>
</dbReference>
<dbReference type="Gene3D" id="1.10.486.10">
    <property type="entry name" value="PCRA, domain 4"/>
    <property type="match status" value="1"/>
</dbReference>
<evidence type="ECO:0000256" key="3">
    <source>
        <dbReference type="ARBA" id="ARBA00022806"/>
    </source>
</evidence>
<feature type="binding site" evidence="9">
    <location>
        <begin position="36"/>
        <end position="43"/>
    </location>
    <ligand>
        <name>ATP</name>
        <dbReference type="ChEBI" id="CHEBI:30616"/>
    </ligand>
</feature>
<evidence type="ECO:0000259" key="11">
    <source>
        <dbReference type="PROSITE" id="PS51217"/>
    </source>
</evidence>
<organism evidence="12 13">
    <name type="scientific">Wickerhamomyces pijperi</name>
    <name type="common">Yeast</name>
    <name type="synonym">Pichia pijperi</name>
    <dbReference type="NCBI Taxonomy" id="599730"/>
    <lineage>
        <taxon>Eukaryota</taxon>
        <taxon>Fungi</taxon>
        <taxon>Dikarya</taxon>
        <taxon>Ascomycota</taxon>
        <taxon>Saccharomycotina</taxon>
        <taxon>Saccharomycetes</taxon>
        <taxon>Phaffomycetales</taxon>
        <taxon>Wickerhamomycetaceae</taxon>
        <taxon>Wickerhamomyces</taxon>
    </lineage>
</organism>
<evidence type="ECO:0000256" key="7">
    <source>
        <dbReference type="ARBA" id="ARBA00034808"/>
    </source>
</evidence>
<dbReference type="GO" id="GO:0005524">
    <property type="term" value="F:ATP binding"/>
    <property type="evidence" value="ECO:0007669"/>
    <property type="project" value="UniProtKB-UniRule"/>
</dbReference>
<evidence type="ECO:0000256" key="5">
    <source>
        <dbReference type="ARBA" id="ARBA00023235"/>
    </source>
</evidence>
<dbReference type="Proteomes" id="UP000774326">
    <property type="component" value="Unassembled WGS sequence"/>
</dbReference>
<keyword evidence="5" id="KW-0413">Isomerase</keyword>
<accession>A0A9P8Q6N5</accession>
<protein>
    <recommendedName>
        <fullName evidence="7">DNA 3'-5' helicase</fullName>
        <ecNumber evidence="7">5.6.2.4</ecNumber>
    </recommendedName>
</protein>
<keyword evidence="4 9" id="KW-0067">ATP-binding</keyword>
<gene>
    <name evidence="12" type="ORF">WICPIJ_005083</name>
</gene>
<sequence>METATNVTIKEVSVTQEQLDIIQSPVQSNNALFIKSGPGTGKTHTLVLKLAHLINELNIPPQDILVLSMTNKAVDNIKDRLKEYVTKDHLQSLRVHTFHAYCHDLVSLNYGDGIEVLEGEGLSILAVLFNHKRIKNGYLVSEFLKCYQRGDTVQDIAYKFSASCDEVETWINIFEKMDVTTFDEILKMGRDIIYEYVESGDINYKAVVVDEVQDMYHGIYDVVRSVTSEDTHVVVSGDLNQSIYEFLNEEGQDPVALTDLPKVFDELEMSRSFRSTQEILDASEYVLDKEVNLFSDKSGPKPFFNFFESDADQTQFTLDQIKHLHSAGVPLNDIAVLIRTNEELKKFAGELDKQGIEYIKLSALSKWLQNENFLYFIHYLRILLKPETSNFQILGTLNLLPRLGPKRLREIYEQSMGIDKNLYEYLVQSKKPHLKHYISTINHVRDNINFNDPKDILTKLLYLSSKLGLAQKLHSQHAHERKRLQEQMVEFYNALKYFYEHPDRRSIESQLAEPRTPIESFLNGFMNLNLKGKTHNKLIIGTLHQCKGLEFPAVFINSTDIETTDSQEKNLLYVGMTRPKSLLYVNVLDSLGKLKGTMESEEHRRYFQAGKPHVNLLKSLFNNNKLVNVVKKAVL</sequence>
<proteinExistence type="predicted"/>
<reference evidence="12" key="2">
    <citation type="submission" date="2021-01" db="EMBL/GenBank/DDBJ databases">
        <authorList>
            <person name="Schikora-Tamarit M.A."/>
        </authorList>
    </citation>
    <scope>NUCLEOTIDE SEQUENCE</scope>
    <source>
        <strain evidence="12">CBS2887</strain>
    </source>
</reference>
<evidence type="ECO:0000256" key="6">
    <source>
        <dbReference type="ARBA" id="ARBA00034617"/>
    </source>
</evidence>
<dbReference type="GO" id="GO:0043138">
    <property type="term" value="F:3'-5' DNA helicase activity"/>
    <property type="evidence" value="ECO:0007669"/>
    <property type="project" value="UniProtKB-EC"/>
</dbReference>
<comment type="caution">
    <text evidence="12">The sequence shown here is derived from an EMBL/GenBank/DDBJ whole genome shotgun (WGS) entry which is preliminary data.</text>
</comment>
<dbReference type="GO" id="GO:0016787">
    <property type="term" value="F:hydrolase activity"/>
    <property type="evidence" value="ECO:0007669"/>
    <property type="project" value="UniProtKB-UniRule"/>
</dbReference>
<evidence type="ECO:0000256" key="8">
    <source>
        <dbReference type="ARBA" id="ARBA00048988"/>
    </source>
</evidence>
<reference evidence="12" key="1">
    <citation type="journal article" date="2021" name="Open Biol.">
        <title>Shared evolutionary footprints suggest mitochondrial oxidative damage underlies multiple complex I losses in fungi.</title>
        <authorList>
            <person name="Schikora-Tamarit M.A."/>
            <person name="Marcet-Houben M."/>
            <person name="Nosek J."/>
            <person name="Gabaldon T."/>
        </authorList>
    </citation>
    <scope>NUCLEOTIDE SEQUENCE</scope>
    <source>
        <strain evidence="12">CBS2887</strain>
    </source>
</reference>
<dbReference type="SUPFAM" id="SSF52540">
    <property type="entry name" value="P-loop containing nucleoside triphosphate hydrolases"/>
    <property type="match status" value="1"/>
</dbReference>
<dbReference type="GO" id="GO:0000725">
    <property type="term" value="P:recombinational repair"/>
    <property type="evidence" value="ECO:0007669"/>
    <property type="project" value="TreeGrafter"/>
</dbReference>
<evidence type="ECO:0000256" key="9">
    <source>
        <dbReference type="PROSITE-ProRule" id="PRU00560"/>
    </source>
</evidence>
<comment type="catalytic activity">
    <reaction evidence="8">
        <text>ATP + H2O = ADP + phosphate + H(+)</text>
        <dbReference type="Rhea" id="RHEA:13065"/>
        <dbReference type="ChEBI" id="CHEBI:15377"/>
        <dbReference type="ChEBI" id="CHEBI:15378"/>
        <dbReference type="ChEBI" id="CHEBI:30616"/>
        <dbReference type="ChEBI" id="CHEBI:43474"/>
        <dbReference type="ChEBI" id="CHEBI:456216"/>
        <dbReference type="EC" id="5.6.2.4"/>
    </reaction>
</comment>
<dbReference type="Pfam" id="PF13361">
    <property type="entry name" value="UvrD_C"/>
    <property type="match status" value="1"/>
</dbReference>